<feature type="transmembrane region" description="Helical" evidence="1">
    <location>
        <begin position="35"/>
        <end position="64"/>
    </location>
</feature>
<reference evidence="2" key="1">
    <citation type="journal article" date="2015" name="Antimicrob. Agents Chemother.">
        <title>Characterization of multiple NDM-1-producing Enterobacteriaceae isolates from the same patient.</title>
        <authorList>
            <person name="Tijet N."/>
            <person name="Richardson D."/>
            <person name="MacMullin G."/>
            <person name="Patel S.N."/>
            <person name="Melano R.G."/>
        </authorList>
    </citation>
    <scope>NUCLEOTIDE SEQUENCE</scope>
    <source>
        <strain evidence="2">GN576</strain>
        <plasmid evidence="2">pNDM-PstGN576</plasmid>
    </source>
</reference>
<keyword evidence="1" id="KW-0812">Transmembrane</keyword>
<sequence>MLHEDNVMEKVKSVDAVEFTAADKKAMTHAAYAQCFFILAQVMAFPSLGVAGAMVAALCGMMPWLTKFAKEAPSKAFGMVMASLCLAPVYGKLCELVVHAIQGA</sequence>
<evidence type="ECO:0000256" key="1">
    <source>
        <dbReference type="SAM" id="Phobius"/>
    </source>
</evidence>
<evidence type="ECO:0000313" key="2">
    <source>
        <dbReference type="EMBL" id="AIM48251.1"/>
    </source>
</evidence>
<keyword evidence="1" id="KW-1133">Transmembrane helix</keyword>
<protein>
    <submittedName>
        <fullName evidence="2">Uncharacterized protein</fullName>
    </submittedName>
</protein>
<dbReference type="EMBL" id="KJ802405">
    <property type="protein sequence ID" value="AIM48251.1"/>
    <property type="molecule type" value="Genomic_DNA"/>
</dbReference>
<dbReference type="AlphaFoldDB" id="A0A0A5IJP3"/>
<keyword evidence="1" id="KW-0472">Membrane</keyword>
<accession>A0A0A5IJP3</accession>
<proteinExistence type="predicted"/>
<keyword evidence="2" id="KW-0614">Plasmid</keyword>
<dbReference type="PATRIC" id="fig|588.10.peg.4695"/>
<feature type="transmembrane region" description="Helical" evidence="1">
    <location>
        <begin position="76"/>
        <end position="98"/>
    </location>
</feature>
<dbReference type="KEGG" id="psta:BGK56_21005"/>
<geneLocation type="plasmid" evidence="2">
    <name>pNDM-PstGN576</name>
</geneLocation>
<organism evidence="2">
    <name type="scientific">Providencia stuartii</name>
    <dbReference type="NCBI Taxonomy" id="588"/>
    <lineage>
        <taxon>Bacteria</taxon>
        <taxon>Pseudomonadati</taxon>
        <taxon>Pseudomonadota</taxon>
        <taxon>Gammaproteobacteria</taxon>
        <taxon>Enterobacterales</taxon>
        <taxon>Morganellaceae</taxon>
        <taxon>Providencia</taxon>
    </lineage>
</organism>
<name>A0A0A5IJP3_PROST</name>